<dbReference type="GO" id="GO:0004165">
    <property type="term" value="F:delta(3)-delta(2)-enoyl-CoA isomerase activity"/>
    <property type="evidence" value="ECO:0007669"/>
    <property type="project" value="UniProtKB-ARBA"/>
</dbReference>
<organism evidence="4 5">
    <name type="scientific">Amnimonas aquatica</name>
    <dbReference type="NCBI Taxonomy" id="2094561"/>
    <lineage>
        <taxon>Bacteria</taxon>
        <taxon>Pseudomonadati</taxon>
        <taxon>Pseudomonadota</taxon>
        <taxon>Gammaproteobacteria</taxon>
        <taxon>Moraxellales</taxon>
        <taxon>Moraxellaceae</taxon>
        <taxon>Amnimonas</taxon>
    </lineage>
</organism>
<dbReference type="PANTHER" id="PTHR43684:SF1">
    <property type="entry name" value="ENOYL-COA DELTA ISOMERASE 2"/>
    <property type="match status" value="1"/>
</dbReference>
<dbReference type="CDD" id="cd06558">
    <property type="entry name" value="crotonase-like"/>
    <property type="match status" value="1"/>
</dbReference>
<dbReference type="SUPFAM" id="SSF52096">
    <property type="entry name" value="ClpP/crotonase"/>
    <property type="match status" value="1"/>
</dbReference>
<dbReference type="InterPro" id="IPR001753">
    <property type="entry name" value="Enoyl-CoA_hydra/iso"/>
</dbReference>
<dbReference type="Pfam" id="PF00378">
    <property type="entry name" value="ECH_1"/>
    <property type="match status" value="1"/>
</dbReference>
<accession>A0A2P6ATI8</accession>
<sequence length="136" mass="14618">CTRGTRFQMPFVALGLCPEGGSSLLVPQLVGQARAMSWLLLGSPIAADEALQTGLVNAVCDDEAALETETLALVRRLAALPPAAVIAAKALIKDNGREAVRTALVTEGREFIHRLTQPEAREALAAFREKRKPVFR</sequence>
<protein>
    <submittedName>
        <fullName evidence="4">Enoyl-CoA hydratase</fullName>
    </submittedName>
</protein>
<dbReference type="Gene3D" id="3.90.226.10">
    <property type="entry name" value="2-enoyl-CoA Hydratase, Chain A, domain 1"/>
    <property type="match status" value="1"/>
</dbReference>
<dbReference type="EMBL" id="PTQZ01000063">
    <property type="protein sequence ID" value="PQA46977.1"/>
    <property type="molecule type" value="Genomic_DNA"/>
</dbReference>
<keyword evidence="2" id="KW-0576">Peroxisome</keyword>
<dbReference type="InterPro" id="IPR029045">
    <property type="entry name" value="ClpP/crotonase-like_dom_sf"/>
</dbReference>
<evidence type="ECO:0000313" key="4">
    <source>
        <dbReference type="EMBL" id="PQA46977.1"/>
    </source>
</evidence>
<name>A0A2P6ATI8_9GAMM</name>
<dbReference type="AlphaFoldDB" id="A0A2P6ATI8"/>
<evidence type="ECO:0000256" key="3">
    <source>
        <dbReference type="ARBA" id="ARBA00023235"/>
    </source>
</evidence>
<evidence type="ECO:0000256" key="2">
    <source>
        <dbReference type="ARBA" id="ARBA00023140"/>
    </source>
</evidence>
<dbReference type="PANTHER" id="PTHR43684">
    <property type="match status" value="1"/>
</dbReference>
<dbReference type="RefSeq" id="WP_241146732.1">
    <property type="nucleotide sequence ID" value="NZ_PTQZ01000063.1"/>
</dbReference>
<comment type="subcellular location">
    <subcellularLocation>
        <location evidence="1">Peroxisome</location>
    </subcellularLocation>
</comment>
<gene>
    <name evidence="4" type="ORF">C5O18_04080</name>
</gene>
<evidence type="ECO:0000313" key="5">
    <source>
        <dbReference type="Proteomes" id="UP000243900"/>
    </source>
</evidence>
<comment type="caution">
    <text evidence="4">The sequence shown here is derived from an EMBL/GenBank/DDBJ whole genome shotgun (WGS) entry which is preliminary data.</text>
</comment>
<feature type="non-terminal residue" evidence="4">
    <location>
        <position position="1"/>
    </location>
</feature>
<proteinExistence type="predicted"/>
<keyword evidence="5" id="KW-1185">Reference proteome</keyword>
<evidence type="ECO:0000256" key="1">
    <source>
        <dbReference type="ARBA" id="ARBA00004275"/>
    </source>
</evidence>
<dbReference type="Proteomes" id="UP000243900">
    <property type="component" value="Unassembled WGS sequence"/>
</dbReference>
<dbReference type="InterPro" id="IPR051053">
    <property type="entry name" value="ECH/Chromodomain_protein"/>
</dbReference>
<reference evidence="5" key="1">
    <citation type="submission" date="2018-02" db="EMBL/GenBank/DDBJ databases">
        <title>Genome sequencing of Solimonas sp. HR-BB.</title>
        <authorList>
            <person name="Lee Y."/>
            <person name="Jeon C.O."/>
        </authorList>
    </citation>
    <scope>NUCLEOTIDE SEQUENCE [LARGE SCALE GENOMIC DNA]</scope>
    <source>
        <strain evidence="5">HR-E</strain>
    </source>
</reference>
<keyword evidence="3" id="KW-0413">Isomerase</keyword>